<reference evidence="1" key="1">
    <citation type="submission" date="2010-06" db="EMBL/GenBank/DDBJ databases">
        <authorList>
            <person name="Muzny D."/>
            <person name="Qin X."/>
            <person name="Buhay C."/>
            <person name="Dugan-Rocha S."/>
            <person name="Ding Y."/>
            <person name="Chen G."/>
            <person name="Hawes A."/>
            <person name="Holder M."/>
            <person name="Jhangiani S."/>
            <person name="Johnson A."/>
            <person name="Khan Z."/>
            <person name="Li Z."/>
            <person name="Liu W."/>
            <person name="Liu X."/>
            <person name="Perez L."/>
            <person name="Shen H."/>
            <person name="Wang Q."/>
            <person name="Watt J."/>
            <person name="Xi L."/>
            <person name="Xin Y."/>
            <person name="Zhou J."/>
            <person name="Deng J."/>
            <person name="Jiang H."/>
            <person name="Liu Y."/>
            <person name="Qu J."/>
            <person name="Song X.-Z."/>
            <person name="Zhang L."/>
            <person name="Villasana D."/>
            <person name="Johnson A."/>
            <person name="Liu J."/>
            <person name="Liyanage D."/>
            <person name="Lorensuhewa L."/>
            <person name="Robinson T."/>
            <person name="Song A."/>
            <person name="Song B.-B."/>
            <person name="Dinh H."/>
            <person name="Thornton R."/>
            <person name="Coyle M."/>
            <person name="Francisco L."/>
            <person name="Jackson L."/>
            <person name="Javaid M."/>
            <person name="Korchina V."/>
            <person name="Kovar C."/>
            <person name="Mata R."/>
            <person name="Mathew T."/>
            <person name="Ngo R."/>
            <person name="Nguyen L."/>
            <person name="Nguyen N."/>
            <person name="Okwuonu G."/>
            <person name="Ongeri F."/>
            <person name="Pham C."/>
            <person name="Simmons D."/>
            <person name="Wilczek-Boney K."/>
            <person name="Hale W."/>
            <person name="Jakkamsetti A."/>
            <person name="Pham P."/>
            <person name="Ruth R."/>
            <person name="San Lucas F."/>
            <person name="Warren J."/>
            <person name="Zhang J."/>
            <person name="Zhao Z."/>
            <person name="Zhou C."/>
            <person name="Zhu D."/>
            <person name="Lee S."/>
            <person name="Bess C."/>
            <person name="Blankenburg K."/>
            <person name="Forbes L."/>
            <person name="Fu Q."/>
            <person name="Gubbala S."/>
            <person name="Hirani K."/>
            <person name="Jayaseelan J.C."/>
            <person name="Lara F."/>
            <person name="Munidasa M."/>
            <person name="Palculict T."/>
            <person name="Patil S."/>
            <person name="Pu L.-L."/>
            <person name="Saada N."/>
            <person name="Tang L."/>
            <person name="Weissenberger G."/>
            <person name="Zhu Y."/>
            <person name="Hemphill L."/>
            <person name="Shang Y."/>
            <person name="Youmans B."/>
            <person name="Ayvaz T."/>
            <person name="Ross M."/>
            <person name="Santibanez J."/>
            <person name="Aqrawi P."/>
            <person name="Gross S."/>
            <person name="Joshi V."/>
            <person name="Fowler G."/>
            <person name="Nazareth L."/>
            <person name="Reid J."/>
            <person name="Worley K."/>
            <person name="Petrosino J."/>
            <person name="Highlander S."/>
            <person name="Gibbs R."/>
        </authorList>
    </citation>
    <scope>NUCLEOTIDE SEQUENCE [LARGE SCALE GENOMIC DNA]</scope>
    <source>
        <strain evidence="1">ATCC 33030</strain>
    </source>
</reference>
<name>D7WAF9_9CORY</name>
<dbReference type="Proteomes" id="UP000004208">
    <property type="component" value="Unassembled WGS sequence"/>
</dbReference>
<dbReference type="STRING" id="585529.HMPREF0291_10098"/>
<dbReference type="EMBL" id="ACLJ02000001">
    <property type="protein sequence ID" value="EFK54840.1"/>
    <property type="molecule type" value="Genomic_DNA"/>
</dbReference>
<sequence>MALTDFFRKNMAPMFPANLYMAYLWRKKPLPMQAVALARLPLQVPMITGALDIARGR</sequence>
<accession>D7WAF9</accession>
<protein>
    <submittedName>
        <fullName evidence="1">Uncharacterized protein</fullName>
    </submittedName>
</protein>
<dbReference type="RefSeq" id="WP_005286265.1">
    <property type="nucleotide sequence ID" value="NZ_CM000961.1"/>
</dbReference>
<dbReference type="HOGENOM" id="CLU_2988964_0_0_11"/>
<organism evidence="1 2">
    <name type="scientific">Corynebacterium genitalium ATCC 33030</name>
    <dbReference type="NCBI Taxonomy" id="585529"/>
    <lineage>
        <taxon>Bacteria</taxon>
        <taxon>Bacillati</taxon>
        <taxon>Actinomycetota</taxon>
        <taxon>Actinomycetes</taxon>
        <taxon>Mycobacteriales</taxon>
        <taxon>Corynebacteriaceae</taxon>
        <taxon>Corynebacterium</taxon>
    </lineage>
</organism>
<dbReference type="OrthoDB" id="3267646at2"/>
<evidence type="ECO:0000313" key="2">
    <source>
        <dbReference type="Proteomes" id="UP000004208"/>
    </source>
</evidence>
<comment type="caution">
    <text evidence="1">The sequence shown here is derived from an EMBL/GenBank/DDBJ whole genome shotgun (WGS) entry which is preliminary data.</text>
</comment>
<proteinExistence type="predicted"/>
<keyword evidence="2" id="KW-1185">Reference proteome</keyword>
<gene>
    <name evidence="1" type="ORF">HMPREF0291_10098</name>
</gene>
<evidence type="ECO:0000313" key="1">
    <source>
        <dbReference type="EMBL" id="EFK54840.1"/>
    </source>
</evidence>
<dbReference type="AlphaFoldDB" id="D7WAF9"/>